<dbReference type="EMBL" id="BMCT01000006">
    <property type="protein sequence ID" value="GGF75585.1"/>
    <property type="molecule type" value="Genomic_DNA"/>
</dbReference>
<evidence type="ECO:0000313" key="2">
    <source>
        <dbReference type="EMBL" id="GGF75585.1"/>
    </source>
</evidence>
<name>A0A917FGK5_9HYPH</name>
<gene>
    <name evidence="2" type="ORF">GCM10007301_39400</name>
</gene>
<protein>
    <submittedName>
        <fullName evidence="2">Uncharacterized protein</fullName>
    </submittedName>
</protein>
<proteinExistence type="predicted"/>
<comment type="caution">
    <text evidence="2">The sequence shown here is derived from an EMBL/GenBank/DDBJ whole genome shotgun (WGS) entry which is preliminary data.</text>
</comment>
<evidence type="ECO:0000313" key="3">
    <source>
        <dbReference type="Proteomes" id="UP000606044"/>
    </source>
</evidence>
<sequence>MKVIAPLAGLLLAMSSAAAFAQTAAPAPAPSAPAVAAPATPAPAADAAAKPREFPILRPIEMMLTLQAGALTFDGKILTLTDVAPTSAFSIDRPERIGGTMTLEQYGKLWNATVSQLKNDPPNVSLTTLGPVPTQAIVEVGTVNVEGNKLTANAVVLDGVLPPSGQLVSVTTAPTIFRPLAEVREFLKCWWSPYWMQRVCRAAW</sequence>
<feature type="signal peptide" evidence="1">
    <location>
        <begin position="1"/>
        <end position="21"/>
    </location>
</feature>
<reference evidence="2" key="1">
    <citation type="journal article" date="2014" name="Int. J. Syst. Evol. Microbiol.">
        <title>Complete genome sequence of Corynebacterium casei LMG S-19264T (=DSM 44701T), isolated from a smear-ripened cheese.</title>
        <authorList>
            <consortium name="US DOE Joint Genome Institute (JGI-PGF)"/>
            <person name="Walter F."/>
            <person name="Albersmeier A."/>
            <person name="Kalinowski J."/>
            <person name="Ruckert C."/>
        </authorList>
    </citation>
    <scope>NUCLEOTIDE SEQUENCE</scope>
    <source>
        <strain evidence="2">CCM 7897</strain>
    </source>
</reference>
<dbReference type="Proteomes" id="UP000606044">
    <property type="component" value="Unassembled WGS sequence"/>
</dbReference>
<feature type="chain" id="PRO_5038100490" evidence="1">
    <location>
        <begin position="22"/>
        <end position="204"/>
    </location>
</feature>
<organism evidence="2 3">
    <name type="scientific">Azorhizobium oxalatiphilum</name>
    <dbReference type="NCBI Taxonomy" id="980631"/>
    <lineage>
        <taxon>Bacteria</taxon>
        <taxon>Pseudomonadati</taxon>
        <taxon>Pseudomonadota</taxon>
        <taxon>Alphaproteobacteria</taxon>
        <taxon>Hyphomicrobiales</taxon>
        <taxon>Xanthobacteraceae</taxon>
        <taxon>Azorhizobium</taxon>
    </lineage>
</organism>
<dbReference type="AlphaFoldDB" id="A0A917FGK5"/>
<keyword evidence="3" id="KW-1185">Reference proteome</keyword>
<reference evidence="2" key="2">
    <citation type="submission" date="2020-09" db="EMBL/GenBank/DDBJ databases">
        <authorList>
            <person name="Sun Q."/>
            <person name="Sedlacek I."/>
        </authorList>
    </citation>
    <scope>NUCLEOTIDE SEQUENCE</scope>
    <source>
        <strain evidence="2">CCM 7897</strain>
    </source>
</reference>
<dbReference type="RefSeq" id="WP_188581761.1">
    <property type="nucleotide sequence ID" value="NZ_BMCT01000006.1"/>
</dbReference>
<evidence type="ECO:0000256" key="1">
    <source>
        <dbReference type="SAM" id="SignalP"/>
    </source>
</evidence>
<keyword evidence="1" id="KW-0732">Signal</keyword>
<accession>A0A917FGK5</accession>